<dbReference type="EMBL" id="JBJQND010000012">
    <property type="protein sequence ID" value="KAL3858573.1"/>
    <property type="molecule type" value="Genomic_DNA"/>
</dbReference>
<feature type="region of interest" description="Disordered" evidence="1">
    <location>
        <begin position="771"/>
        <end position="797"/>
    </location>
</feature>
<gene>
    <name evidence="2" type="ORF">ACJMK2_008849</name>
</gene>
<feature type="compositionally biased region" description="Polar residues" evidence="1">
    <location>
        <begin position="363"/>
        <end position="379"/>
    </location>
</feature>
<reference evidence="2 3" key="1">
    <citation type="submission" date="2024-11" db="EMBL/GenBank/DDBJ databases">
        <title>Chromosome-level genome assembly of the freshwater bivalve Anodonta woodiana.</title>
        <authorList>
            <person name="Chen X."/>
        </authorList>
    </citation>
    <scope>NUCLEOTIDE SEQUENCE [LARGE SCALE GENOMIC DNA]</scope>
    <source>
        <strain evidence="2">MN2024</strain>
        <tissue evidence="2">Gills</tissue>
    </source>
</reference>
<feature type="region of interest" description="Disordered" evidence="1">
    <location>
        <begin position="326"/>
        <end position="389"/>
    </location>
</feature>
<organism evidence="2 3">
    <name type="scientific">Sinanodonta woodiana</name>
    <name type="common">Chinese pond mussel</name>
    <name type="synonym">Anodonta woodiana</name>
    <dbReference type="NCBI Taxonomy" id="1069815"/>
    <lineage>
        <taxon>Eukaryota</taxon>
        <taxon>Metazoa</taxon>
        <taxon>Spiralia</taxon>
        <taxon>Lophotrochozoa</taxon>
        <taxon>Mollusca</taxon>
        <taxon>Bivalvia</taxon>
        <taxon>Autobranchia</taxon>
        <taxon>Heteroconchia</taxon>
        <taxon>Palaeoheterodonta</taxon>
        <taxon>Unionida</taxon>
        <taxon>Unionoidea</taxon>
        <taxon>Unionidae</taxon>
        <taxon>Unioninae</taxon>
        <taxon>Sinanodonta</taxon>
    </lineage>
</organism>
<accession>A0ABD3VC88</accession>
<dbReference type="CDD" id="cd13121">
    <property type="entry name" value="BF2867_like_C"/>
    <property type="match status" value="1"/>
</dbReference>
<feature type="compositionally biased region" description="Basic and acidic residues" evidence="1">
    <location>
        <begin position="349"/>
        <end position="361"/>
    </location>
</feature>
<comment type="caution">
    <text evidence="2">The sequence shown here is derived from an EMBL/GenBank/DDBJ whole genome shotgun (WGS) entry which is preliminary data.</text>
</comment>
<evidence type="ECO:0000256" key="1">
    <source>
        <dbReference type="SAM" id="MobiDB-lite"/>
    </source>
</evidence>
<evidence type="ECO:0000313" key="2">
    <source>
        <dbReference type="EMBL" id="KAL3858573.1"/>
    </source>
</evidence>
<evidence type="ECO:0000313" key="3">
    <source>
        <dbReference type="Proteomes" id="UP001634394"/>
    </source>
</evidence>
<proteinExistence type="predicted"/>
<feature type="compositionally biased region" description="Basic and acidic residues" evidence="1">
    <location>
        <begin position="783"/>
        <end position="797"/>
    </location>
</feature>
<keyword evidence="3" id="KW-1185">Reference proteome</keyword>
<sequence>MYKKRASARQLKQWIVKHIINTDNTFLRKKGKQSRALKVIRHISGPGGDGTIIKHCTDGEVFIRTWFTAEAMRSFFADLDDADSQLDWGNALLILQDYNIHLQDKEYVLQVHYFRLWDLQEGFRRKNTLIHCMQDHKVYKKMLEEEEFQRKEQEPVARADNSLEESLRLTQLLEEIGQASEESPVSVGPSGESTSRTTGLPQIKEQKTTDDVPMLPSGETAGINDTKRCLKELLVAPFDVQEFLISTQESEQLKNIIEWRDDHCPSSFLCEAISSENHDVAISMKTMAEEERKRKEQDSGIQEREAIFSKRSVLVTCQKMPDVQSFISQSPKTASSKNIPTSSKRTAQKMKDEVESTDRLKLNASSQTSSNQKIMTGSDSGPKELDQSETLETSIWQNEMESVRLSCSESFLESQDHQHSPHLETNSIHRDSVLASPPAHSTQREPLGCKDNFSWNSLQENLSPVPLYQIDRETSALNTDKITLTGNADKITLTGNADKITLTGNTDKITSLTGNTDKTTLTGNAGKITLTGNTYKITLTENSDKITSVTGNTDEFQPIVSNEHRKSLRSPCYHQADMTLRRSSRLGKDVACKTQHLADKMSLDKNVVQHKSVSIKPSYYNSSVHSDAEQRINIIEMDDKHFNLGVDFETQTADCSNLVNEAALTAEQNTSGDSIPATLPFQPNIYPETQPFNPTLSPDIYIGKDKLEEERLSSLAANNLSCSKEQTVVNGDHVSFAYSERVAHKEKRSSFETKTYCATLLSKLKSSVLQNGNEPVNKSRKYHERESLRQEKKDVINEERQENERLISLARLDFDGDKRFSDFNDNLLTVSSSKIEPNNNIDLSSDGKQLQENVAVVARECDINNGNLSTSVTKIVPKLNCNRSEGIHVGHMDQIHSTRTPSQTVKRKLVLDTNEEKKLLQVQKKVKTDRLGTAKTVFVNDSLVKGDNLPGPGNSSNTSKSNIKGYDSAVLEKSSQTDVISTDHKYMWDTGKTRTCTFMKSSKNKETDNRSVEDFENSLSSGRSQKRTSFENNVMLGSVENGMVKGDSNLQRETMQNAGETLLSKTNCASSSDGSSCRKELVRRWVAGTLRFVWEKGKSHDKVLDGALSREGPKNQGNSVDHDKELDKIETRCIHYGKTHGDNLCVKVKSDSTHILKQGLEATVKPISSVAVKPKSSLTVKYKSSLTVKPISSLTVKPRSYVAGDGKDTLKEDTAKNSIDDFVEHLSTNLSLPTQTDRQTVKIISQERISKSHQKKVCEMDAILRELEPSEVSDIGKQLLHLLFPDDIRTAAVHYLLEET</sequence>
<feature type="compositionally biased region" description="Basic and acidic residues" evidence="1">
    <location>
        <begin position="1003"/>
        <end position="1013"/>
    </location>
</feature>
<name>A0ABD3VC88_SINWO</name>
<feature type="compositionally biased region" description="Polar residues" evidence="1">
    <location>
        <begin position="326"/>
        <end position="345"/>
    </location>
</feature>
<feature type="compositionally biased region" description="Polar residues" evidence="1">
    <location>
        <begin position="191"/>
        <end position="200"/>
    </location>
</feature>
<dbReference type="Gene3D" id="2.40.50.960">
    <property type="match status" value="1"/>
</dbReference>
<protein>
    <submittedName>
        <fullName evidence="2">Uncharacterized protein</fullName>
    </submittedName>
</protein>
<feature type="region of interest" description="Disordered" evidence="1">
    <location>
        <begin position="1000"/>
        <end position="1026"/>
    </location>
</feature>
<feature type="region of interest" description="Disordered" evidence="1">
    <location>
        <begin position="178"/>
        <end position="221"/>
    </location>
</feature>
<dbReference type="Proteomes" id="UP001634394">
    <property type="component" value="Unassembled WGS sequence"/>
</dbReference>